<dbReference type="Pfam" id="PF10708">
    <property type="entry name" value="DUF2510"/>
    <property type="match status" value="1"/>
</dbReference>
<feature type="region of interest" description="Disordered" evidence="1">
    <location>
        <begin position="86"/>
        <end position="128"/>
    </location>
</feature>
<organism evidence="4 5">
    <name type="scientific">Luteococcus sanguinis</name>
    <dbReference type="NCBI Taxonomy" id="174038"/>
    <lineage>
        <taxon>Bacteria</taxon>
        <taxon>Bacillati</taxon>
        <taxon>Actinomycetota</taxon>
        <taxon>Actinomycetes</taxon>
        <taxon>Propionibacteriales</taxon>
        <taxon>Propionibacteriaceae</taxon>
        <taxon>Luteococcus</taxon>
    </lineage>
</organism>
<feature type="region of interest" description="Disordered" evidence="1">
    <location>
        <begin position="26"/>
        <end position="53"/>
    </location>
</feature>
<proteinExistence type="predicted"/>
<dbReference type="EMBL" id="JBHSUA010000020">
    <property type="protein sequence ID" value="MFC6397465.1"/>
    <property type="molecule type" value="Genomic_DNA"/>
</dbReference>
<accession>A0ABW1X4M9</accession>
<evidence type="ECO:0000256" key="2">
    <source>
        <dbReference type="SAM" id="Phobius"/>
    </source>
</evidence>
<protein>
    <submittedName>
        <fullName evidence="4">DUF2510 domain-containing protein</fullName>
    </submittedName>
</protein>
<evidence type="ECO:0000256" key="1">
    <source>
        <dbReference type="SAM" id="MobiDB-lite"/>
    </source>
</evidence>
<feature type="compositionally biased region" description="Polar residues" evidence="1">
    <location>
        <begin position="91"/>
        <end position="101"/>
    </location>
</feature>
<evidence type="ECO:0000313" key="4">
    <source>
        <dbReference type="EMBL" id="MFC6397465.1"/>
    </source>
</evidence>
<name>A0ABW1X4M9_9ACTN</name>
<feature type="compositionally biased region" description="Low complexity" evidence="1">
    <location>
        <begin position="107"/>
        <end position="127"/>
    </location>
</feature>
<feature type="domain" description="DUF2510" evidence="3">
    <location>
        <begin position="4"/>
        <end position="37"/>
    </location>
</feature>
<feature type="transmembrane region" description="Helical" evidence="2">
    <location>
        <begin position="57"/>
        <end position="78"/>
    </location>
</feature>
<keyword evidence="2" id="KW-0472">Membrane</keyword>
<evidence type="ECO:0000259" key="3">
    <source>
        <dbReference type="Pfam" id="PF10708"/>
    </source>
</evidence>
<dbReference type="InterPro" id="IPR018929">
    <property type="entry name" value="DUF2510"/>
</dbReference>
<dbReference type="Proteomes" id="UP001596266">
    <property type="component" value="Unassembled WGS sequence"/>
</dbReference>
<keyword evidence="5" id="KW-1185">Reference proteome</keyword>
<comment type="caution">
    <text evidence="4">The sequence shown here is derived from an EMBL/GenBank/DDBJ whole genome shotgun (WGS) entry which is preliminary data.</text>
</comment>
<sequence length="303" mass="31752">MSMPGWYPDPAGTPGRFRYWDGRQWSSETTAQPSSAPVPGIGPGSGGGGGRDDRRGALMPLLVGLLVLALLVSGFLWWRSRDGGGGMVAEDTNSSTPTISSWDERSSSPTPSPSASGSDDPAPSGGAMVACPVGGGDVHPNSGSQITGGGLAFDRVEGWDDADNFSMPWTYDMGAQTDTVYSGWFSLVSVGALSVADGFEQPKRSTQMMMSCFATSSYYLGYSGRKDLVSEAVTINGHAGWHLRSEIYVNMLNLPQVKGDTVDVIVVDLGNPASLGVFVSSYTIDDAGRQKQVEGAIATLTTS</sequence>
<keyword evidence="2" id="KW-1133">Transmembrane helix</keyword>
<gene>
    <name evidence="4" type="ORF">ACFP57_10795</name>
</gene>
<dbReference type="RefSeq" id="WP_386769556.1">
    <property type="nucleotide sequence ID" value="NZ_JBHSUA010000020.1"/>
</dbReference>
<keyword evidence="2" id="KW-0812">Transmembrane</keyword>
<reference evidence="5" key="1">
    <citation type="journal article" date="2019" name="Int. J. Syst. Evol. Microbiol.">
        <title>The Global Catalogue of Microorganisms (GCM) 10K type strain sequencing project: providing services to taxonomists for standard genome sequencing and annotation.</title>
        <authorList>
            <consortium name="The Broad Institute Genomics Platform"/>
            <consortium name="The Broad Institute Genome Sequencing Center for Infectious Disease"/>
            <person name="Wu L."/>
            <person name="Ma J."/>
        </authorList>
    </citation>
    <scope>NUCLEOTIDE SEQUENCE [LARGE SCALE GENOMIC DNA]</scope>
    <source>
        <strain evidence="5">CGMCC 1.15277</strain>
    </source>
</reference>
<evidence type="ECO:0000313" key="5">
    <source>
        <dbReference type="Proteomes" id="UP001596266"/>
    </source>
</evidence>